<organism evidence="1 2">
    <name type="scientific">Mycolicibacterium moriokaense</name>
    <dbReference type="NCBI Taxonomy" id="39691"/>
    <lineage>
        <taxon>Bacteria</taxon>
        <taxon>Bacillati</taxon>
        <taxon>Actinomycetota</taxon>
        <taxon>Actinomycetes</taxon>
        <taxon>Mycobacteriales</taxon>
        <taxon>Mycobacteriaceae</taxon>
        <taxon>Mycolicibacterium</taxon>
    </lineage>
</organism>
<name>A0AAD1HBZ8_9MYCO</name>
<dbReference type="KEGG" id="mmor:MMOR_34960"/>
<evidence type="ECO:0008006" key="3">
    <source>
        <dbReference type="Google" id="ProtNLM"/>
    </source>
</evidence>
<proteinExistence type="predicted"/>
<dbReference type="Gene3D" id="3.10.450.50">
    <property type="match status" value="1"/>
</dbReference>
<keyword evidence="2" id="KW-1185">Reference proteome</keyword>
<dbReference type="RefSeq" id="WP_083151416.1">
    <property type="nucleotide sequence ID" value="NZ_AP022560.1"/>
</dbReference>
<dbReference type="EMBL" id="AP022560">
    <property type="protein sequence ID" value="BBX02560.1"/>
    <property type="molecule type" value="Genomic_DNA"/>
</dbReference>
<dbReference type="AlphaFoldDB" id="A0AAD1HBZ8"/>
<accession>A0AAD1HBZ8</accession>
<evidence type="ECO:0000313" key="2">
    <source>
        <dbReference type="Proteomes" id="UP000466681"/>
    </source>
</evidence>
<dbReference type="Proteomes" id="UP000466681">
    <property type="component" value="Chromosome"/>
</dbReference>
<gene>
    <name evidence="1" type="ORF">MMOR_34960</name>
</gene>
<dbReference type="InterPro" id="IPR032710">
    <property type="entry name" value="NTF2-like_dom_sf"/>
</dbReference>
<reference evidence="1 2" key="1">
    <citation type="journal article" date="2019" name="Emerg. Microbes Infect.">
        <title>Comprehensive subspecies identification of 175 nontuberculous mycobacteria species based on 7547 genomic profiles.</title>
        <authorList>
            <person name="Matsumoto Y."/>
            <person name="Kinjo T."/>
            <person name="Motooka D."/>
            <person name="Nabeya D."/>
            <person name="Jung N."/>
            <person name="Uechi K."/>
            <person name="Horii T."/>
            <person name="Iida T."/>
            <person name="Fujita J."/>
            <person name="Nakamura S."/>
        </authorList>
    </citation>
    <scope>NUCLEOTIDE SEQUENCE [LARGE SCALE GENOMIC DNA]</scope>
    <source>
        <strain evidence="1 2">JCM 6375</strain>
    </source>
</reference>
<protein>
    <recommendedName>
        <fullName evidence="3">SnoaL-like domain-containing protein</fullName>
    </recommendedName>
</protein>
<sequence length="64" mass="7209">MTMFAPHRDTLERFVDCMHAGADENTLTRLLAADVVLYGPFGDEPITGMPPSGTAHRWGWRRVH</sequence>
<evidence type="ECO:0000313" key="1">
    <source>
        <dbReference type="EMBL" id="BBX02560.1"/>
    </source>
</evidence>
<dbReference type="SUPFAM" id="SSF54427">
    <property type="entry name" value="NTF2-like"/>
    <property type="match status" value="1"/>
</dbReference>